<dbReference type="InterPro" id="IPR001249">
    <property type="entry name" value="AcCoA_biotinCC"/>
</dbReference>
<feature type="compositionally biased region" description="Low complexity" evidence="10">
    <location>
        <begin position="45"/>
        <end position="68"/>
    </location>
</feature>
<dbReference type="InterPro" id="IPR001882">
    <property type="entry name" value="Biotin_BS"/>
</dbReference>
<reference evidence="12 13" key="1">
    <citation type="journal article" date="2019" name="Int. J. Syst. Evol. Microbiol.">
        <title>The Global Catalogue of Microorganisms (GCM) 10K type strain sequencing project: providing services to taxonomists for standard genome sequencing and annotation.</title>
        <authorList>
            <consortium name="The Broad Institute Genomics Platform"/>
            <consortium name="The Broad Institute Genome Sequencing Center for Infectious Disease"/>
            <person name="Wu L."/>
            <person name="Ma J."/>
        </authorList>
    </citation>
    <scope>NUCLEOTIDE SEQUENCE [LARGE SCALE GENOMIC DNA]</scope>
    <source>
        <strain evidence="12 13">JCM 16343</strain>
    </source>
</reference>
<dbReference type="PROSITE" id="PS50968">
    <property type="entry name" value="BIOTINYL_LIPOYL"/>
    <property type="match status" value="1"/>
</dbReference>
<comment type="pathway">
    <text evidence="2 9">Lipid metabolism; fatty acid biosynthesis.</text>
</comment>
<dbReference type="SUPFAM" id="SSF51230">
    <property type="entry name" value="Single hybrid motif"/>
    <property type="match status" value="1"/>
</dbReference>
<dbReference type="InterPro" id="IPR050709">
    <property type="entry name" value="Biotin_Carboxyl_Carrier/Decarb"/>
</dbReference>
<keyword evidence="7 9" id="KW-0275">Fatty acid biosynthesis</keyword>
<keyword evidence="5 9" id="KW-0276">Fatty acid metabolism</keyword>
<dbReference type="NCBIfam" id="NF005457">
    <property type="entry name" value="PRK07051.1"/>
    <property type="match status" value="1"/>
</dbReference>
<evidence type="ECO:0000313" key="13">
    <source>
        <dbReference type="Proteomes" id="UP001501787"/>
    </source>
</evidence>
<evidence type="ECO:0000256" key="6">
    <source>
        <dbReference type="ARBA" id="ARBA00023098"/>
    </source>
</evidence>
<name>A0ABN0VR49_9GAMM</name>
<feature type="region of interest" description="Disordered" evidence="10">
    <location>
        <begin position="45"/>
        <end position="93"/>
    </location>
</feature>
<evidence type="ECO:0000256" key="8">
    <source>
        <dbReference type="ARBA" id="ARBA00023267"/>
    </source>
</evidence>
<dbReference type="CDD" id="cd06850">
    <property type="entry name" value="biotinyl_domain"/>
    <property type="match status" value="1"/>
</dbReference>
<accession>A0ABN0VR49</accession>
<gene>
    <name evidence="12" type="ORF">GCM10009129_10550</name>
</gene>
<dbReference type="PANTHER" id="PTHR45266:SF3">
    <property type="entry name" value="OXALOACETATE DECARBOXYLASE ALPHA CHAIN"/>
    <property type="match status" value="1"/>
</dbReference>
<dbReference type="PANTHER" id="PTHR45266">
    <property type="entry name" value="OXALOACETATE DECARBOXYLASE ALPHA CHAIN"/>
    <property type="match status" value="1"/>
</dbReference>
<evidence type="ECO:0000256" key="4">
    <source>
        <dbReference type="ARBA" id="ARBA00022516"/>
    </source>
</evidence>
<keyword evidence="6 9" id="KW-0443">Lipid metabolism</keyword>
<dbReference type="RefSeq" id="WP_201503487.1">
    <property type="nucleotide sequence ID" value="NZ_BAAAFR010000001.1"/>
</dbReference>
<feature type="domain" description="Lipoyl-binding" evidence="11">
    <location>
        <begin position="90"/>
        <end position="166"/>
    </location>
</feature>
<organism evidence="12 13">
    <name type="scientific">Psychrobacter aestuarii</name>
    <dbReference type="NCBI Taxonomy" id="556327"/>
    <lineage>
        <taxon>Bacteria</taxon>
        <taxon>Pseudomonadati</taxon>
        <taxon>Pseudomonadota</taxon>
        <taxon>Gammaproteobacteria</taxon>
        <taxon>Moraxellales</taxon>
        <taxon>Moraxellaceae</taxon>
        <taxon>Psychrobacter</taxon>
    </lineage>
</organism>
<dbReference type="Proteomes" id="UP001501787">
    <property type="component" value="Unassembled WGS sequence"/>
</dbReference>
<keyword evidence="4 9" id="KW-0444">Lipid biosynthesis</keyword>
<evidence type="ECO:0000256" key="10">
    <source>
        <dbReference type="SAM" id="MobiDB-lite"/>
    </source>
</evidence>
<evidence type="ECO:0000256" key="7">
    <source>
        <dbReference type="ARBA" id="ARBA00023160"/>
    </source>
</evidence>
<dbReference type="NCBIfam" id="TIGR00531">
    <property type="entry name" value="BCCP"/>
    <property type="match status" value="1"/>
</dbReference>
<proteinExistence type="predicted"/>
<evidence type="ECO:0000256" key="1">
    <source>
        <dbReference type="ARBA" id="ARBA00003761"/>
    </source>
</evidence>
<feature type="compositionally biased region" description="Low complexity" evidence="10">
    <location>
        <begin position="76"/>
        <end position="93"/>
    </location>
</feature>
<evidence type="ECO:0000256" key="9">
    <source>
        <dbReference type="RuleBase" id="RU364072"/>
    </source>
</evidence>
<dbReference type="Pfam" id="PF00364">
    <property type="entry name" value="Biotin_lipoyl"/>
    <property type="match status" value="1"/>
</dbReference>
<dbReference type="PRINTS" id="PR01071">
    <property type="entry name" value="ACOABIOTINCC"/>
</dbReference>
<evidence type="ECO:0000313" key="12">
    <source>
        <dbReference type="EMBL" id="GAA0315182.1"/>
    </source>
</evidence>
<protein>
    <recommendedName>
        <fullName evidence="3 9">Biotin carboxyl carrier protein of acetyl-CoA carboxylase</fullName>
    </recommendedName>
</protein>
<dbReference type="InterPro" id="IPR011053">
    <property type="entry name" value="Single_hybrid_motif"/>
</dbReference>
<evidence type="ECO:0000259" key="11">
    <source>
        <dbReference type="PROSITE" id="PS50968"/>
    </source>
</evidence>
<dbReference type="PROSITE" id="PS00188">
    <property type="entry name" value="BIOTIN"/>
    <property type="match status" value="1"/>
</dbReference>
<keyword evidence="8 9" id="KW-0092">Biotin</keyword>
<dbReference type="EMBL" id="BAAAFR010000001">
    <property type="protein sequence ID" value="GAA0315182.1"/>
    <property type="molecule type" value="Genomic_DNA"/>
</dbReference>
<keyword evidence="13" id="KW-1185">Reference proteome</keyword>
<evidence type="ECO:0000256" key="3">
    <source>
        <dbReference type="ARBA" id="ARBA00017562"/>
    </source>
</evidence>
<evidence type="ECO:0000256" key="5">
    <source>
        <dbReference type="ARBA" id="ARBA00022832"/>
    </source>
</evidence>
<comment type="caution">
    <text evidence="12">The sequence shown here is derived from an EMBL/GenBank/DDBJ whole genome shotgun (WGS) entry which is preliminary data.</text>
</comment>
<evidence type="ECO:0000256" key="2">
    <source>
        <dbReference type="ARBA" id="ARBA00005194"/>
    </source>
</evidence>
<dbReference type="Gene3D" id="2.40.50.100">
    <property type="match status" value="1"/>
</dbReference>
<comment type="function">
    <text evidence="1 9">This protein is a component of the acetyl coenzyme A carboxylase complex; first, biotin carboxylase catalyzes the carboxylation of the carrier protein and then the transcarboxylase transfers the carboxyl group to form malonyl-CoA.</text>
</comment>
<dbReference type="InterPro" id="IPR000089">
    <property type="entry name" value="Biotin_lipoyl"/>
</dbReference>
<sequence length="169" mass="17766">MNIDFNHLEQLIKIAENADIHALEVTDGAMRINIICQPNPNLGNASVAPSSSAAAAKSASTDTTSTPDTLDDNDNENAAPSEPNAADAPANEVPAPMLGTFYRRSNPDAEAFVEVGAAVEAGQTLCIIEAMKMMHEVKADYAGKVTDILVDDGDIVEYGQPLLVIEPSA</sequence>